<dbReference type="OrthoDB" id="9775356at2"/>
<proteinExistence type="predicted"/>
<dbReference type="Proteomes" id="UP000054874">
    <property type="component" value="Unassembled WGS sequence"/>
</dbReference>
<organism evidence="1 2">
    <name type="scientific">Acetivibrio ethanolgignens</name>
    <dbReference type="NCBI Taxonomy" id="290052"/>
    <lineage>
        <taxon>Bacteria</taxon>
        <taxon>Bacillati</taxon>
        <taxon>Bacillota</taxon>
        <taxon>Clostridia</taxon>
        <taxon>Eubacteriales</taxon>
        <taxon>Oscillospiraceae</taxon>
        <taxon>Acetivibrio</taxon>
    </lineage>
</organism>
<name>A0A0V8QIP5_9FIRM</name>
<keyword evidence="2" id="KW-1185">Reference proteome</keyword>
<dbReference type="AlphaFoldDB" id="A0A0V8QIP5"/>
<evidence type="ECO:0008006" key="3">
    <source>
        <dbReference type="Google" id="ProtNLM"/>
    </source>
</evidence>
<reference evidence="1 2" key="1">
    <citation type="submission" date="2015-11" db="EMBL/GenBank/DDBJ databases">
        <title>Butyribacter intestini gen. nov., sp. nov., a butyric acid-producing bacterium of the family Lachnospiraceae isolated from the human faeces.</title>
        <authorList>
            <person name="Zou Y."/>
            <person name="Xue W."/>
            <person name="Luo G."/>
            <person name="Lv M."/>
        </authorList>
    </citation>
    <scope>NUCLEOTIDE SEQUENCE [LARGE SCALE GENOMIC DNA]</scope>
    <source>
        <strain evidence="1 2">ACET-33324</strain>
    </source>
</reference>
<dbReference type="EMBL" id="LNAM01000013">
    <property type="protein sequence ID" value="KSV60424.1"/>
    <property type="molecule type" value="Genomic_DNA"/>
</dbReference>
<comment type="caution">
    <text evidence="1">The sequence shown here is derived from an EMBL/GenBank/DDBJ whole genome shotgun (WGS) entry which is preliminary data.</text>
</comment>
<accession>A0A0V8QIP5</accession>
<gene>
    <name evidence="1" type="ORF">ASU35_05555</name>
</gene>
<protein>
    <recommendedName>
        <fullName evidence="3">Virulence protein</fullName>
    </recommendedName>
</protein>
<dbReference type="RefSeq" id="WP_058351398.1">
    <property type="nucleotide sequence ID" value="NZ_CABMMD010000013.1"/>
</dbReference>
<dbReference type="STRING" id="290052.ASU35_05555"/>
<evidence type="ECO:0000313" key="1">
    <source>
        <dbReference type="EMBL" id="KSV60424.1"/>
    </source>
</evidence>
<evidence type="ECO:0000313" key="2">
    <source>
        <dbReference type="Proteomes" id="UP000054874"/>
    </source>
</evidence>
<sequence length="233" mass="25403">MVLHFNVTGDSRKAMVKAIEKELGCKAKYMGMPSAAYEIGAYRVEKDGTLSFLGDAGIDESAKVIDACVLATGVSPAEWEDNQMGAKEAETEANKGADEPIGLTVTIPLEKVAVGNLANLLDAKGDLIKKALGIADLGFSIDEENISFPWFEEAKPEEALAYTKFISAICEMSKNQKRISSKAKENENEKYAFRCFLLRLGFIGDEFKADRKILLSKLEGSSAFKNKEKGGEQ</sequence>